<accession>A0ABR0A4U1</accession>
<protein>
    <submittedName>
        <fullName evidence="1">Uncharacterized protein</fullName>
    </submittedName>
</protein>
<dbReference type="EMBL" id="JAOYFB010000036">
    <property type="protein sequence ID" value="KAK4020151.1"/>
    <property type="molecule type" value="Genomic_DNA"/>
</dbReference>
<evidence type="ECO:0000313" key="2">
    <source>
        <dbReference type="Proteomes" id="UP001234178"/>
    </source>
</evidence>
<proteinExistence type="predicted"/>
<gene>
    <name evidence="1" type="ORF">OUZ56_002146</name>
</gene>
<name>A0ABR0A4U1_9CRUS</name>
<evidence type="ECO:0000313" key="1">
    <source>
        <dbReference type="EMBL" id="KAK4020151.1"/>
    </source>
</evidence>
<comment type="caution">
    <text evidence="1">The sequence shown here is derived from an EMBL/GenBank/DDBJ whole genome shotgun (WGS) entry which is preliminary data.</text>
</comment>
<dbReference type="Proteomes" id="UP001234178">
    <property type="component" value="Unassembled WGS sequence"/>
</dbReference>
<reference evidence="1 2" key="1">
    <citation type="journal article" date="2023" name="Nucleic Acids Res.">
        <title>The hologenome of Daphnia magna reveals possible DNA methylation and microbiome-mediated evolution of the host genome.</title>
        <authorList>
            <person name="Chaturvedi A."/>
            <person name="Li X."/>
            <person name="Dhandapani V."/>
            <person name="Marshall H."/>
            <person name="Kissane S."/>
            <person name="Cuenca-Cambronero M."/>
            <person name="Asole G."/>
            <person name="Calvet F."/>
            <person name="Ruiz-Romero M."/>
            <person name="Marangio P."/>
            <person name="Guigo R."/>
            <person name="Rago D."/>
            <person name="Mirbahai L."/>
            <person name="Eastwood N."/>
            <person name="Colbourne J.K."/>
            <person name="Zhou J."/>
            <person name="Mallon E."/>
            <person name="Orsini L."/>
        </authorList>
    </citation>
    <scope>NUCLEOTIDE SEQUENCE [LARGE SCALE GENOMIC DNA]</scope>
    <source>
        <strain evidence="1">LRV0_1</strain>
    </source>
</reference>
<keyword evidence="2" id="KW-1185">Reference proteome</keyword>
<organism evidence="1 2">
    <name type="scientific">Daphnia magna</name>
    <dbReference type="NCBI Taxonomy" id="35525"/>
    <lineage>
        <taxon>Eukaryota</taxon>
        <taxon>Metazoa</taxon>
        <taxon>Ecdysozoa</taxon>
        <taxon>Arthropoda</taxon>
        <taxon>Crustacea</taxon>
        <taxon>Branchiopoda</taxon>
        <taxon>Diplostraca</taxon>
        <taxon>Cladocera</taxon>
        <taxon>Anomopoda</taxon>
        <taxon>Daphniidae</taxon>
        <taxon>Daphnia</taxon>
    </lineage>
</organism>
<sequence length="131" mass="14432">MHGSEFFRVGGLQYARCMEYAAATATTDQNTSVIANQLPLLDQLSMSSITIICVLLRDSASYVKAVAGPFLLLMPVFVRFNFLYGGRWNAVKSIKVAARRGFFFIVHVDVEDSGKPNGMQCSGFRTLKPSV</sequence>